<evidence type="ECO:0000256" key="2">
    <source>
        <dbReference type="ARBA" id="ARBA00022475"/>
    </source>
</evidence>
<keyword evidence="5 6" id="KW-0472">Membrane</keyword>
<evidence type="ECO:0000256" key="1">
    <source>
        <dbReference type="ARBA" id="ARBA00004651"/>
    </source>
</evidence>
<evidence type="ECO:0000256" key="3">
    <source>
        <dbReference type="ARBA" id="ARBA00022692"/>
    </source>
</evidence>
<evidence type="ECO:0000313" key="8">
    <source>
        <dbReference type="EMBL" id="PKT80644.1"/>
    </source>
</evidence>
<feature type="transmembrane region" description="Helical" evidence="6">
    <location>
        <begin position="97"/>
        <end position="121"/>
    </location>
</feature>
<dbReference type="InterPro" id="IPR010432">
    <property type="entry name" value="RDD"/>
</dbReference>
<feature type="transmembrane region" description="Helical" evidence="6">
    <location>
        <begin position="30"/>
        <end position="50"/>
    </location>
</feature>
<keyword evidence="9" id="KW-1185">Reference proteome</keyword>
<sequence>MHKELESSGSKALFYAGFLERGKAQVIDTFMIYMPLLYVLTYVVIGSAQGFRESSWAPAVGVLVYASIVALLLALKGQTPGKKAYDLWIVRENGKKVTFLFAFFRFFAFLVSGTSVIGILLPLWRKDKKALHDILFQTIVLRKG</sequence>
<reference evidence="8 9" key="1">
    <citation type="submission" date="2016-07" db="EMBL/GenBank/DDBJ databases">
        <title>Detection of Helicobacter winghamensis from caecal content of red fox (Vulpes vulpes).</title>
        <authorList>
            <person name="Zanoni R.G."/>
            <person name="Florio D."/>
            <person name="Caffara M."/>
            <person name="Renzi M."/>
            <person name="Parisi A."/>
            <person name="Pasquali F."/>
            <person name="Manfreda G."/>
        </authorList>
    </citation>
    <scope>NUCLEOTIDE SEQUENCE [LARGE SCALE GENOMIC DNA]</scope>
    <source>
        <strain evidence="8 9">295_13</strain>
    </source>
</reference>
<dbReference type="PANTHER" id="PTHR36115:SF4">
    <property type="entry name" value="MEMBRANE PROTEIN"/>
    <property type="match status" value="1"/>
</dbReference>
<dbReference type="PANTHER" id="PTHR36115">
    <property type="entry name" value="PROLINE-RICH ANTIGEN HOMOLOG-RELATED"/>
    <property type="match status" value="1"/>
</dbReference>
<accession>A0A2N3PIM6</accession>
<evidence type="ECO:0000256" key="4">
    <source>
        <dbReference type="ARBA" id="ARBA00022989"/>
    </source>
</evidence>
<dbReference type="InterPro" id="IPR051791">
    <property type="entry name" value="Pra-immunoreactive"/>
</dbReference>
<keyword evidence="3 6" id="KW-0812">Transmembrane</keyword>
<dbReference type="STRING" id="556267.HWAG_00412"/>
<organism evidence="8 9">
    <name type="scientific">Helicobacter winghamensis</name>
    <dbReference type="NCBI Taxonomy" id="157268"/>
    <lineage>
        <taxon>Bacteria</taxon>
        <taxon>Pseudomonadati</taxon>
        <taxon>Campylobacterota</taxon>
        <taxon>Epsilonproteobacteria</taxon>
        <taxon>Campylobacterales</taxon>
        <taxon>Helicobacteraceae</taxon>
        <taxon>Helicobacter</taxon>
    </lineage>
</organism>
<keyword evidence="4 6" id="KW-1133">Transmembrane helix</keyword>
<comment type="subcellular location">
    <subcellularLocation>
        <location evidence="1">Cell membrane</location>
        <topology evidence="1">Multi-pass membrane protein</topology>
    </subcellularLocation>
</comment>
<name>A0A2N3PIM6_9HELI</name>
<feature type="domain" description="RDD" evidence="7">
    <location>
        <begin position="15"/>
        <end position="135"/>
    </location>
</feature>
<dbReference type="AlphaFoldDB" id="A0A2N3PIM6"/>
<dbReference type="Proteomes" id="UP000233350">
    <property type="component" value="Unassembled WGS sequence"/>
</dbReference>
<evidence type="ECO:0000256" key="6">
    <source>
        <dbReference type="SAM" id="Phobius"/>
    </source>
</evidence>
<evidence type="ECO:0000259" key="7">
    <source>
        <dbReference type="Pfam" id="PF06271"/>
    </source>
</evidence>
<protein>
    <submittedName>
        <fullName evidence="8">Transporter</fullName>
    </submittedName>
</protein>
<proteinExistence type="predicted"/>
<dbReference type="Pfam" id="PF06271">
    <property type="entry name" value="RDD"/>
    <property type="match status" value="1"/>
</dbReference>
<evidence type="ECO:0000256" key="5">
    <source>
        <dbReference type="ARBA" id="ARBA00023136"/>
    </source>
</evidence>
<feature type="transmembrane region" description="Helical" evidence="6">
    <location>
        <begin position="56"/>
        <end position="76"/>
    </location>
</feature>
<dbReference type="GO" id="GO:0005886">
    <property type="term" value="C:plasma membrane"/>
    <property type="evidence" value="ECO:0007669"/>
    <property type="project" value="UniProtKB-SubCell"/>
</dbReference>
<comment type="caution">
    <text evidence="8">The sequence shown here is derived from an EMBL/GenBank/DDBJ whole genome shotgun (WGS) entry which is preliminary data.</text>
</comment>
<keyword evidence="2" id="KW-1003">Cell membrane</keyword>
<dbReference type="EMBL" id="MBPK01000042">
    <property type="protein sequence ID" value="PKT80644.1"/>
    <property type="molecule type" value="Genomic_DNA"/>
</dbReference>
<dbReference type="OrthoDB" id="5349007at2"/>
<evidence type="ECO:0000313" key="9">
    <source>
        <dbReference type="Proteomes" id="UP000233350"/>
    </source>
</evidence>
<gene>
    <name evidence="8" type="ORF">BCM31_03990</name>
</gene>